<protein>
    <submittedName>
        <fullName evidence="1">Uncharacterized protein</fullName>
    </submittedName>
</protein>
<evidence type="ECO:0000313" key="2">
    <source>
        <dbReference type="Proteomes" id="UP001055879"/>
    </source>
</evidence>
<evidence type="ECO:0000313" key="1">
    <source>
        <dbReference type="EMBL" id="KAI3706987.1"/>
    </source>
</evidence>
<dbReference type="EMBL" id="CM042054">
    <property type="protein sequence ID" value="KAI3706987.1"/>
    <property type="molecule type" value="Genomic_DNA"/>
</dbReference>
<organism evidence="1 2">
    <name type="scientific">Arctium lappa</name>
    <name type="common">Greater burdock</name>
    <name type="synonym">Lappa major</name>
    <dbReference type="NCBI Taxonomy" id="4217"/>
    <lineage>
        <taxon>Eukaryota</taxon>
        <taxon>Viridiplantae</taxon>
        <taxon>Streptophyta</taxon>
        <taxon>Embryophyta</taxon>
        <taxon>Tracheophyta</taxon>
        <taxon>Spermatophyta</taxon>
        <taxon>Magnoliopsida</taxon>
        <taxon>eudicotyledons</taxon>
        <taxon>Gunneridae</taxon>
        <taxon>Pentapetalae</taxon>
        <taxon>asterids</taxon>
        <taxon>campanulids</taxon>
        <taxon>Asterales</taxon>
        <taxon>Asteraceae</taxon>
        <taxon>Carduoideae</taxon>
        <taxon>Cardueae</taxon>
        <taxon>Arctiinae</taxon>
        <taxon>Arctium</taxon>
    </lineage>
</organism>
<proteinExistence type="predicted"/>
<comment type="caution">
    <text evidence="1">The sequence shown here is derived from an EMBL/GenBank/DDBJ whole genome shotgun (WGS) entry which is preliminary data.</text>
</comment>
<name>A0ACB9A9V9_ARCLA</name>
<dbReference type="Proteomes" id="UP001055879">
    <property type="component" value="Linkage Group LG08"/>
</dbReference>
<accession>A0ACB9A9V9</accession>
<gene>
    <name evidence="1" type="ORF">L6452_25127</name>
</gene>
<reference evidence="2" key="1">
    <citation type="journal article" date="2022" name="Mol. Ecol. Resour.">
        <title>The genomes of chicory, endive, great burdock and yacon provide insights into Asteraceae palaeo-polyploidization history and plant inulin production.</title>
        <authorList>
            <person name="Fan W."/>
            <person name="Wang S."/>
            <person name="Wang H."/>
            <person name="Wang A."/>
            <person name="Jiang F."/>
            <person name="Liu H."/>
            <person name="Zhao H."/>
            <person name="Xu D."/>
            <person name="Zhang Y."/>
        </authorList>
    </citation>
    <scope>NUCLEOTIDE SEQUENCE [LARGE SCALE GENOMIC DNA]</scope>
    <source>
        <strain evidence="2">cv. Niubang</strain>
    </source>
</reference>
<sequence length="118" mass="13041">MKMMIMLLLIVVIVVDYGDEMAMMNCLDIILVDSPSVGGDEGDLQNLKNLKVAKLGKSIVIGELEDLVTIEGICRRCLKVGLTEIKGGKKRWGGGEWEAIGRREGVDRDLRDEGHDEL</sequence>
<reference evidence="1 2" key="2">
    <citation type="journal article" date="2022" name="Mol. Ecol. Resour.">
        <title>The genomes of chicory, endive, great burdock and yacon provide insights into Asteraceae paleo-polyploidization history and plant inulin production.</title>
        <authorList>
            <person name="Fan W."/>
            <person name="Wang S."/>
            <person name="Wang H."/>
            <person name="Wang A."/>
            <person name="Jiang F."/>
            <person name="Liu H."/>
            <person name="Zhao H."/>
            <person name="Xu D."/>
            <person name="Zhang Y."/>
        </authorList>
    </citation>
    <scope>NUCLEOTIDE SEQUENCE [LARGE SCALE GENOMIC DNA]</scope>
    <source>
        <strain evidence="2">cv. Niubang</strain>
    </source>
</reference>
<keyword evidence="2" id="KW-1185">Reference proteome</keyword>